<dbReference type="SUPFAM" id="SSF56672">
    <property type="entry name" value="DNA/RNA polymerases"/>
    <property type="match status" value="1"/>
</dbReference>
<evidence type="ECO:0000313" key="1">
    <source>
        <dbReference type="EMBL" id="GFO10300.1"/>
    </source>
</evidence>
<dbReference type="Pfam" id="PF05380">
    <property type="entry name" value="Peptidase_A17"/>
    <property type="match status" value="1"/>
</dbReference>
<sequence length="343" mass="38306">MEKAGMIKEVSKCEKSEGPIFYLPHRPVVREDSTTTKVRPVFDASAKGYNGISLNDCLETGPNLLPNLLGLLTRFRRWKVAVSADVAKAFLQIRVHEANQNVLRFLWELGGQVLGLKWIPAEDYFSFSALAVAADVAISKRTVLSFIARLFDPLGFLAPFIISAKLIFQQLWELEIDWDDELPNPLKGQFENWLKELGSLQEWKIPRSFATSSWSDADEIQLHIFYDASEKAYGCCAYPRVVEGTRVSVNLILTKARVAPLKTVTLPRLELLGALLGSRVLKFLISELHLSCDTVYKCYTDSMVALVHNKVISGFQALRQAGAPEAALEPVTEGSLKILGRTH</sequence>
<dbReference type="PANTHER" id="PTHR47331:SF5">
    <property type="entry name" value="RIBONUCLEASE H"/>
    <property type="match status" value="1"/>
</dbReference>
<name>A0AAV4APV7_9GAST</name>
<dbReference type="Proteomes" id="UP000735302">
    <property type="component" value="Unassembled WGS sequence"/>
</dbReference>
<dbReference type="InterPro" id="IPR008042">
    <property type="entry name" value="Retrotrans_Pao"/>
</dbReference>
<proteinExistence type="predicted"/>
<gene>
    <name evidence="1" type="ORF">PoB_003680500</name>
</gene>
<reference evidence="1 2" key="1">
    <citation type="journal article" date="2021" name="Elife">
        <title>Chloroplast acquisition without the gene transfer in kleptoplastic sea slugs, Plakobranchus ocellatus.</title>
        <authorList>
            <person name="Maeda T."/>
            <person name="Takahashi S."/>
            <person name="Yoshida T."/>
            <person name="Shimamura S."/>
            <person name="Takaki Y."/>
            <person name="Nagai Y."/>
            <person name="Toyoda A."/>
            <person name="Suzuki Y."/>
            <person name="Arimoto A."/>
            <person name="Ishii H."/>
            <person name="Satoh N."/>
            <person name="Nishiyama T."/>
            <person name="Hasebe M."/>
            <person name="Maruyama T."/>
            <person name="Minagawa J."/>
            <person name="Obokata J."/>
            <person name="Shigenobu S."/>
        </authorList>
    </citation>
    <scope>NUCLEOTIDE SEQUENCE [LARGE SCALE GENOMIC DNA]</scope>
</reference>
<dbReference type="AlphaFoldDB" id="A0AAV4APV7"/>
<protein>
    <submittedName>
        <fullName evidence="1">Gamma-tubulin complex component 4</fullName>
    </submittedName>
</protein>
<evidence type="ECO:0000313" key="2">
    <source>
        <dbReference type="Proteomes" id="UP000735302"/>
    </source>
</evidence>
<comment type="caution">
    <text evidence="1">The sequence shown here is derived from an EMBL/GenBank/DDBJ whole genome shotgun (WGS) entry which is preliminary data.</text>
</comment>
<dbReference type="EMBL" id="BLXT01004148">
    <property type="protein sequence ID" value="GFO10300.1"/>
    <property type="molecule type" value="Genomic_DNA"/>
</dbReference>
<organism evidence="1 2">
    <name type="scientific">Plakobranchus ocellatus</name>
    <dbReference type="NCBI Taxonomy" id="259542"/>
    <lineage>
        <taxon>Eukaryota</taxon>
        <taxon>Metazoa</taxon>
        <taxon>Spiralia</taxon>
        <taxon>Lophotrochozoa</taxon>
        <taxon>Mollusca</taxon>
        <taxon>Gastropoda</taxon>
        <taxon>Heterobranchia</taxon>
        <taxon>Euthyneura</taxon>
        <taxon>Panpulmonata</taxon>
        <taxon>Sacoglossa</taxon>
        <taxon>Placobranchoidea</taxon>
        <taxon>Plakobranchidae</taxon>
        <taxon>Plakobranchus</taxon>
    </lineage>
</organism>
<accession>A0AAV4APV7</accession>
<dbReference type="InterPro" id="IPR043502">
    <property type="entry name" value="DNA/RNA_pol_sf"/>
</dbReference>
<keyword evidence="2" id="KW-1185">Reference proteome</keyword>
<dbReference type="PANTHER" id="PTHR47331">
    <property type="entry name" value="PHD-TYPE DOMAIN-CONTAINING PROTEIN"/>
    <property type="match status" value="1"/>
</dbReference>